<name>A0A0R1XFD7_9LACO</name>
<dbReference type="InterPro" id="IPR000150">
    <property type="entry name" value="Cof"/>
</dbReference>
<reference evidence="1 2" key="1">
    <citation type="journal article" date="2015" name="Genome Announc.">
        <title>Expanding the biotechnology potential of lactobacilli through comparative genomics of 213 strains and associated genera.</title>
        <authorList>
            <person name="Sun Z."/>
            <person name="Harris H.M."/>
            <person name="McCann A."/>
            <person name="Guo C."/>
            <person name="Argimon S."/>
            <person name="Zhang W."/>
            <person name="Yang X."/>
            <person name="Jeffery I.B."/>
            <person name="Cooney J.C."/>
            <person name="Kagawa T.F."/>
            <person name="Liu W."/>
            <person name="Song Y."/>
            <person name="Salvetti E."/>
            <person name="Wrobel A."/>
            <person name="Rasinkangas P."/>
            <person name="Parkhill J."/>
            <person name="Rea M.C."/>
            <person name="O'Sullivan O."/>
            <person name="Ritari J."/>
            <person name="Douillard F.P."/>
            <person name="Paul Ross R."/>
            <person name="Yang R."/>
            <person name="Briner A.E."/>
            <person name="Felis G.E."/>
            <person name="de Vos W.M."/>
            <person name="Barrangou R."/>
            <person name="Klaenhammer T.R."/>
            <person name="Caufield P.W."/>
            <person name="Cui Y."/>
            <person name="Zhang H."/>
            <person name="O'Toole P.W."/>
        </authorList>
    </citation>
    <scope>NUCLEOTIDE SEQUENCE [LARGE SCALE GENOMIC DNA]</scope>
    <source>
        <strain evidence="1 2">DSM 16991</strain>
    </source>
</reference>
<dbReference type="PATRIC" id="fig|1122147.4.peg.1574"/>
<dbReference type="InterPro" id="IPR036412">
    <property type="entry name" value="HAD-like_sf"/>
</dbReference>
<keyword evidence="1" id="KW-0378">Hydrolase</keyword>
<dbReference type="RefSeq" id="WP_035441213.1">
    <property type="nucleotide sequence ID" value="NZ_AUEH01000062.1"/>
</dbReference>
<dbReference type="PANTHER" id="PTHR10000">
    <property type="entry name" value="PHOSPHOSERINE PHOSPHATASE"/>
    <property type="match status" value="1"/>
</dbReference>
<dbReference type="GO" id="GO:0005829">
    <property type="term" value="C:cytosol"/>
    <property type="evidence" value="ECO:0007669"/>
    <property type="project" value="TreeGrafter"/>
</dbReference>
<dbReference type="CDD" id="cd07516">
    <property type="entry name" value="HAD_Pase"/>
    <property type="match status" value="1"/>
</dbReference>
<dbReference type="Pfam" id="PF08282">
    <property type="entry name" value="Hydrolase_3"/>
    <property type="match status" value="1"/>
</dbReference>
<accession>A0A0R1XFD7</accession>
<sequence length="274" mass="29217">MIKYPLVLSDIDGTLVDDNGAIPDHVVQAVQAYSQAGGHFVLASARPPLAMVDIASQLDLTVPLVTLNGSLIVTYDPHAGSWDILAEQPLYSRVPIQLYQTIVTHQLPVSLNIYSGLAWIANQHDQWNDQEAAITGTWPLIKPLAQRLATGLTVHKMLAMAAPTVIDELTTIIAAHPEWHVNASRSKDTYLEISDASVSKQSALHLLADHFNISLAQTMAIGDGDNDLPMLTTAGLGIATGNARPTVLAQAAQTVASNTDGGVAEALNDYALVH</sequence>
<organism evidence="1 2">
    <name type="scientific">Schleiferilactobacillus harbinensis DSM 16991</name>
    <dbReference type="NCBI Taxonomy" id="1122147"/>
    <lineage>
        <taxon>Bacteria</taxon>
        <taxon>Bacillati</taxon>
        <taxon>Bacillota</taxon>
        <taxon>Bacilli</taxon>
        <taxon>Lactobacillales</taxon>
        <taxon>Lactobacillaceae</taxon>
        <taxon>Schleiferilactobacillus</taxon>
    </lineage>
</organism>
<dbReference type="NCBIfam" id="TIGR00099">
    <property type="entry name" value="Cof-subfamily"/>
    <property type="match status" value="1"/>
</dbReference>
<evidence type="ECO:0000313" key="2">
    <source>
        <dbReference type="Proteomes" id="UP000050949"/>
    </source>
</evidence>
<dbReference type="GO" id="GO:0000287">
    <property type="term" value="F:magnesium ion binding"/>
    <property type="evidence" value="ECO:0007669"/>
    <property type="project" value="TreeGrafter"/>
</dbReference>
<dbReference type="Proteomes" id="UP000050949">
    <property type="component" value="Unassembled WGS sequence"/>
</dbReference>
<dbReference type="AlphaFoldDB" id="A0A0R1XFD7"/>
<gene>
    <name evidence="1" type="ORF">FC91_GL001519</name>
</gene>
<proteinExistence type="predicted"/>
<dbReference type="GO" id="GO:0016791">
    <property type="term" value="F:phosphatase activity"/>
    <property type="evidence" value="ECO:0007669"/>
    <property type="project" value="TreeGrafter"/>
</dbReference>
<protein>
    <submittedName>
        <fullName evidence="1">HAD superfamily hydrolase</fullName>
    </submittedName>
</protein>
<dbReference type="eggNOG" id="COG0561">
    <property type="taxonomic scope" value="Bacteria"/>
</dbReference>
<dbReference type="Gene3D" id="3.40.50.1000">
    <property type="entry name" value="HAD superfamily/HAD-like"/>
    <property type="match status" value="1"/>
</dbReference>
<dbReference type="PANTHER" id="PTHR10000:SF8">
    <property type="entry name" value="HAD SUPERFAMILY HYDROLASE-LIKE, TYPE 3"/>
    <property type="match status" value="1"/>
</dbReference>
<dbReference type="OrthoDB" id="9790031at2"/>
<dbReference type="SUPFAM" id="SSF56784">
    <property type="entry name" value="HAD-like"/>
    <property type="match status" value="1"/>
</dbReference>
<comment type="caution">
    <text evidence="1">The sequence shown here is derived from an EMBL/GenBank/DDBJ whole genome shotgun (WGS) entry which is preliminary data.</text>
</comment>
<dbReference type="Gene3D" id="3.30.1240.10">
    <property type="match status" value="1"/>
</dbReference>
<evidence type="ECO:0000313" key="1">
    <source>
        <dbReference type="EMBL" id="KRM28808.1"/>
    </source>
</evidence>
<dbReference type="EMBL" id="AZFW01000025">
    <property type="protein sequence ID" value="KRM28808.1"/>
    <property type="molecule type" value="Genomic_DNA"/>
</dbReference>
<dbReference type="InterPro" id="IPR023214">
    <property type="entry name" value="HAD_sf"/>
</dbReference>